<dbReference type="FunFam" id="3.40.50.300:FF:000849">
    <property type="entry name" value="ATP-dependent RNA helicase DBP5"/>
    <property type="match status" value="1"/>
</dbReference>
<evidence type="ECO:0000259" key="13">
    <source>
        <dbReference type="PROSITE" id="PS51195"/>
    </source>
</evidence>
<accession>A0A9P7J630</accession>
<dbReference type="GO" id="GO:0016787">
    <property type="term" value="F:hydrolase activity"/>
    <property type="evidence" value="ECO:0007669"/>
    <property type="project" value="UniProtKB-KW"/>
</dbReference>
<dbReference type="EMBL" id="JABBWE010000003">
    <property type="protein sequence ID" value="KAG1804940.1"/>
    <property type="molecule type" value="Genomic_DNA"/>
</dbReference>
<dbReference type="GeneID" id="64602323"/>
<evidence type="ECO:0000259" key="11">
    <source>
        <dbReference type="PROSITE" id="PS51192"/>
    </source>
</evidence>
<dbReference type="Pfam" id="PF00271">
    <property type="entry name" value="Helicase_C"/>
    <property type="match status" value="1"/>
</dbReference>
<feature type="domain" description="Helicase C-terminal" evidence="12">
    <location>
        <begin position="286"/>
        <end position="467"/>
    </location>
</feature>
<dbReference type="Proteomes" id="UP000719766">
    <property type="component" value="Unassembled WGS sequence"/>
</dbReference>
<dbReference type="GO" id="GO:0005524">
    <property type="term" value="F:ATP binding"/>
    <property type="evidence" value="ECO:0007669"/>
    <property type="project" value="UniProtKB-KW"/>
</dbReference>
<evidence type="ECO:0000256" key="4">
    <source>
        <dbReference type="ARBA" id="ARBA00022806"/>
    </source>
</evidence>
<dbReference type="EC" id="3.6.4.13" evidence="1"/>
<dbReference type="PROSITE" id="PS51194">
    <property type="entry name" value="HELICASE_CTER"/>
    <property type="match status" value="1"/>
</dbReference>
<evidence type="ECO:0000256" key="8">
    <source>
        <dbReference type="PROSITE-ProRule" id="PRU00552"/>
    </source>
</evidence>
<evidence type="ECO:0000313" key="14">
    <source>
        <dbReference type="EMBL" id="KAG1804940.1"/>
    </source>
</evidence>
<dbReference type="PROSITE" id="PS00039">
    <property type="entry name" value="DEAD_ATP_HELICASE"/>
    <property type="match status" value="1"/>
</dbReference>
<dbReference type="PROSITE" id="PS51192">
    <property type="entry name" value="HELICASE_ATP_BIND_1"/>
    <property type="match status" value="1"/>
</dbReference>
<dbReference type="GO" id="GO:0003723">
    <property type="term" value="F:RNA binding"/>
    <property type="evidence" value="ECO:0007669"/>
    <property type="project" value="UniProtKB-KW"/>
</dbReference>
<dbReference type="InterPro" id="IPR014014">
    <property type="entry name" value="RNA_helicase_DEAD_Q_motif"/>
</dbReference>
<evidence type="ECO:0000256" key="6">
    <source>
        <dbReference type="ARBA" id="ARBA00022884"/>
    </source>
</evidence>
<sequence length="471" mass="52868">MEKDADGFYTPRLEASAPLAQAESKGTKEEEEEQPEPIPSSSSRTDLIASTFEVTVTLADQQTDPNSPLFSAKTFEELGLHQDLLKGLYDLGFSKPSKIQERALPLLLANPPQNMIGQSQSGTGKTAAFVLTMLSRVDFSKNKTQALCLAPSRELARQIMSVVVAMGKFTPVQTEYAIKDNLPKGTSRITAHIVVGTPGTMTDLLRRKVIDTSEVKVFVLDEADNMLDQDGLGDQTLRVKNLIPRTGVQIILFSATFPDHVRNFASKFAPSANKIELQREELSVEGIRQFYMDCRNEDHKYDILVSLYQLLTIGQSIIFCQHRHTADRISQRMSAEGHKVASLHGAKDAGERDAIIDNFREGRDKVLITTNVIARGIDIMQVNMVVNYDLPLMNERGNQHSHDARPDVETYIHRIGRTGRFGRKGISINFVHDRQTWSQMEEIEKTLGKKIIRIETNDLEEMEKKMKKALK</sequence>
<dbReference type="SMART" id="SM00490">
    <property type="entry name" value="HELICc"/>
    <property type="match status" value="1"/>
</dbReference>
<evidence type="ECO:0000256" key="5">
    <source>
        <dbReference type="ARBA" id="ARBA00022840"/>
    </source>
</evidence>
<keyword evidence="2 9" id="KW-0547">Nucleotide-binding</keyword>
<comment type="catalytic activity">
    <reaction evidence="7">
        <text>ATP + H2O = ADP + phosphate + H(+)</text>
        <dbReference type="Rhea" id="RHEA:13065"/>
        <dbReference type="ChEBI" id="CHEBI:15377"/>
        <dbReference type="ChEBI" id="CHEBI:15378"/>
        <dbReference type="ChEBI" id="CHEBI:30616"/>
        <dbReference type="ChEBI" id="CHEBI:43474"/>
        <dbReference type="ChEBI" id="CHEBI:456216"/>
        <dbReference type="EC" id="3.6.4.13"/>
    </reaction>
</comment>
<dbReference type="Gene3D" id="3.40.50.300">
    <property type="entry name" value="P-loop containing nucleotide triphosphate hydrolases"/>
    <property type="match status" value="2"/>
</dbReference>
<dbReference type="SMART" id="SM00487">
    <property type="entry name" value="DEXDc"/>
    <property type="match status" value="1"/>
</dbReference>
<evidence type="ECO:0000256" key="2">
    <source>
        <dbReference type="ARBA" id="ARBA00022741"/>
    </source>
</evidence>
<evidence type="ECO:0000256" key="9">
    <source>
        <dbReference type="RuleBase" id="RU000492"/>
    </source>
</evidence>
<feature type="region of interest" description="Disordered" evidence="10">
    <location>
        <begin position="1"/>
        <end position="46"/>
    </location>
</feature>
<feature type="domain" description="Helicase ATP-binding" evidence="11">
    <location>
        <begin position="106"/>
        <end position="275"/>
    </location>
</feature>
<comment type="caution">
    <text evidence="14">The sequence shown here is derived from an EMBL/GenBank/DDBJ whole genome shotgun (WGS) entry which is preliminary data.</text>
</comment>
<name>A0A9P7J630_9AGAM</name>
<dbReference type="InterPro" id="IPR001650">
    <property type="entry name" value="Helicase_C-like"/>
</dbReference>
<keyword evidence="5 9" id="KW-0067">ATP-binding</keyword>
<dbReference type="PANTHER" id="PTHR47958">
    <property type="entry name" value="ATP-DEPENDENT RNA HELICASE DBP3"/>
    <property type="match status" value="1"/>
</dbReference>
<proteinExistence type="inferred from homology"/>
<gene>
    <name evidence="14" type="ORF">HD556DRAFT_1478049</name>
</gene>
<dbReference type="InterPro" id="IPR000629">
    <property type="entry name" value="RNA-helicase_DEAD-box_CS"/>
</dbReference>
<comment type="similarity">
    <text evidence="9">Belongs to the DEAD box helicase family.</text>
</comment>
<dbReference type="InterPro" id="IPR027417">
    <property type="entry name" value="P-loop_NTPase"/>
</dbReference>
<dbReference type="Pfam" id="PF00270">
    <property type="entry name" value="DEAD"/>
    <property type="match status" value="1"/>
</dbReference>
<dbReference type="SUPFAM" id="SSF52540">
    <property type="entry name" value="P-loop containing nucleoside triphosphate hydrolases"/>
    <property type="match status" value="1"/>
</dbReference>
<dbReference type="InterPro" id="IPR011545">
    <property type="entry name" value="DEAD/DEAH_box_helicase_dom"/>
</dbReference>
<dbReference type="CDD" id="cd17963">
    <property type="entry name" value="DEADc_DDX19_DDX25"/>
    <property type="match status" value="1"/>
</dbReference>
<evidence type="ECO:0000313" key="15">
    <source>
        <dbReference type="Proteomes" id="UP000719766"/>
    </source>
</evidence>
<keyword evidence="15" id="KW-1185">Reference proteome</keyword>
<evidence type="ECO:0000256" key="1">
    <source>
        <dbReference type="ARBA" id="ARBA00012552"/>
    </source>
</evidence>
<protein>
    <recommendedName>
        <fullName evidence="1">RNA helicase</fullName>
        <ecNumber evidence="1">3.6.4.13</ecNumber>
    </recommendedName>
</protein>
<dbReference type="AlphaFoldDB" id="A0A9P7J630"/>
<dbReference type="OrthoDB" id="10265785at2759"/>
<evidence type="ECO:0000256" key="7">
    <source>
        <dbReference type="ARBA" id="ARBA00047984"/>
    </source>
</evidence>
<keyword evidence="6" id="KW-0694">RNA-binding</keyword>
<dbReference type="GO" id="GO:0003724">
    <property type="term" value="F:RNA helicase activity"/>
    <property type="evidence" value="ECO:0007669"/>
    <property type="project" value="UniProtKB-EC"/>
</dbReference>
<reference evidence="14" key="1">
    <citation type="journal article" date="2020" name="New Phytol.">
        <title>Comparative genomics reveals dynamic genome evolution in host specialist ectomycorrhizal fungi.</title>
        <authorList>
            <person name="Lofgren L.A."/>
            <person name="Nguyen N.H."/>
            <person name="Vilgalys R."/>
            <person name="Ruytinx J."/>
            <person name="Liao H.L."/>
            <person name="Branco S."/>
            <person name="Kuo A."/>
            <person name="LaButti K."/>
            <person name="Lipzen A."/>
            <person name="Andreopoulos W."/>
            <person name="Pangilinan J."/>
            <person name="Riley R."/>
            <person name="Hundley H."/>
            <person name="Na H."/>
            <person name="Barry K."/>
            <person name="Grigoriev I.V."/>
            <person name="Stajich J.E."/>
            <person name="Kennedy P.G."/>
        </authorList>
    </citation>
    <scope>NUCLEOTIDE SEQUENCE</scope>
    <source>
        <strain evidence="14">S12</strain>
    </source>
</reference>
<dbReference type="InterPro" id="IPR014001">
    <property type="entry name" value="Helicase_ATP-bd"/>
</dbReference>
<organism evidence="14 15">
    <name type="scientific">Suillus plorans</name>
    <dbReference type="NCBI Taxonomy" id="116603"/>
    <lineage>
        <taxon>Eukaryota</taxon>
        <taxon>Fungi</taxon>
        <taxon>Dikarya</taxon>
        <taxon>Basidiomycota</taxon>
        <taxon>Agaricomycotina</taxon>
        <taxon>Agaricomycetes</taxon>
        <taxon>Agaricomycetidae</taxon>
        <taxon>Boletales</taxon>
        <taxon>Suillineae</taxon>
        <taxon>Suillaceae</taxon>
        <taxon>Suillus</taxon>
    </lineage>
</organism>
<evidence type="ECO:0000256" key="3">
    <source>
        <dbReference type="ARBA" id="ARBA00022801"/>
    </source>
</evidence>
<evidence type="ECO:0000259" key="12">
    <source>
        <dbReference type="PROSITE" id="PS51194"/>
    </source>
</evidence>
<dbReference type="RefSeq" id="XP_041166555.1">
    <property type="nucleotide sequence ID" value="XM_041308559.1"/>
</dbReference>
<keyword evidence="4 9" id="KW-0347">Helicase</keyword>
<keyword evidence="3 9" id="KW-0378">Hydrolase</keyword>
<feature type="domain" description="DEAD-box RNA helicase Q" evidence="13">
    <location>
        <begin position="73"/>
        <end position="101"/>
    </location>
</feature>
<feature type="short sequence motif" description="Q motif" evidence="8">
    <location>
        <begin position="73"/>
        <end position="101"/>
    </location>
</feature>
<dbReference type="CDD" id="cd18787">
    <property type="entry name" value="SF2_C_DEAD"/>
    <property type="match status" value="1"/>
</dbReference>
<evidence type="ECO:0000256" key="10">
    <source>
        <dbReference type="SAM" id="MobiDB-lite"/>
    </source>
</evidence>
<dbReference type="PROSITE" id="PS51195">
    <property type="entry name" value="Q_MOTIF"/>
    <property type="match status" value="1"/>
</dbReference>